<proteinExistence type="predicted"/>
<name>A0A1C5IKC7_9ACTN</name>
<evidence type="ECO:0000313" key="2">
    <source>
        <dbReference type="Proteomes" id="UP000198217"/>
    </source>
</evidence>
<dbReference type="Pfam" id="PF13830">
    <property type="entry name" value="DUF4192"/>
    <property type="match status" value="1"/>
</dbReference>
<dbReference type="EMBL" id="LT607750">
    <property type="protein sequence ID" value="SCG58276.1"/>
    <property type="molecule type" value="Genomic_DNA"/>
</dbReference>
<dbReference type="InterPro" id="IPR025447">
    <property type="entry name" value="DUF4192"/>
</dbReference>
<accession>A0A1C5IKC7</accession>
<reference evidence="1 2" key="1">
    <citation type="submission" date="2016-06" db="EMBL/GenBank/DDBJ databases">
        <authorList>
            <person name="Kjaerup R.B."/>
            <person name="Dalgaard T.S."/>
            <person name="Juul-Madsen H.R."/>
        </authorList>
    </citation>
    <scope>NUCLEOTIDE SEQUENCE [LARGE SCALE GENOMIC DNA]</scope>
    <source>
        <strain evidence="1 2">DSM 43904</strain>
    </source>
</reference>
<dbReference type="RefSeq" id="WP_088994665.1">
    <property type="nucleotide sequence ID" value="NZ_LT607750.1"/>
</dbReference>
<gene>
    <name evidence="1" type="ORF">GA0070609_3433</name>
</gene>
<dbReference type="AlphaFoldDB" id="A0A1C5IKC7"/>
<evidence type="ECO:0008006" key="3">
    <source>
        <dbReference type="Google" id="ProtNLM"/>
    </source>
</evidence>
<organism evidence="1 2">
    <name type="scientific">Micromonospora echinaurantiaca</name>
    <dbReference type="NCBI Taxonomy" id="47857"/>
    <lineage>
        <taxon>Bacteria</taxon>
        <taxon>Bacillati</taxon>
        <taxon>Actinomycetota</taxon>
        <taxon>Actinomycetes</taxon>
        <taxon>Micromonosporales</taxon>
        <taxon>Micromonosporaceae</taxon>
        <taxon>Micromonospora</taxon>
    </lineage>
</organism>
<protein>
    <recommendedName>
        <fullName evidence="3">DUF4192 domain-containing protein</fullName>
    </recommendedName>
</protein>
<keyword evidence="2" id="KW-1185">Reference proteome</keyword>
<dbReference type="Proteomes" id="UP000198217">
    <property type="component" value="Chromosome I"/>
</dbReference>
<evidence type="ECO:0000313" key="1">
    <source>
        <dbReference type="EMBL" id="SCG58276.1"/>
    </source>
</evidence>
<sequence>MSFPDNKLTVRSPADLVTAVPYLLGFHPADGSIAVIASRDRRIVFAARSDLPAPGAPASHLLDLTANLVPVVRRQQPISDLILVGYGDADRLDPALHTVGEAFTASGMTVRDLLRVTGSRIVNLTCHNPACCPPQGTPFDPTASLVAVQATAAGLVALPDRAAVAARFAPVNGTARDRMRDATRAAADRLTTLNATGETGMDAAGAHAVRGALRQHDGGNRLTDDEVAWLTLLLKRPSVRDRAVDLTQPHDGHVTFWAEVTRRAEEALVPAPATLLAVAAWRCGDGALAAMAADRALQVDPTYQLADLLRQALHAGLPPSVFAQAFTTGRTNPATE</sequence>